<dbReference type="EMBL" id="BARS01011433">
    <property type="protein sequence ID" value="GAF89856.1"/>
    <property type="molecule type" value="Genomic_DNA"/>
</dbReference>
<evidence type="ECO:0000313" key="5">
    <source>
        <dbReference type="EMBL" id="GAF89856.1"/>
    </source>
</evidence>
<dbReference type="SUPFAM" id="SSF53335">
    <property type="entry name" value="S-adenosyl-L-methionine-dependent methyltransferases"/>
    <property type="match status" value="1"/>
</dbReference>
<sequence>PDFMAGMMHLVNLWDTWSTLTQAVRHGKSVLDRHVNETGEKWLSAFITAMHARACNQAPALVGLLDLSDVSRILDIGGGSGSYSMAFVRAKEGIRAMVFDLPNVIPLTKNYIEQERLSDKVETVVGNYNVDNLGSGFDLVFLSAIIHSNSFEENRNLIRKCSKSLNPEGQVVVQDFIMDEDRTSPPFGALFSLNMLVGTKSGDTYTESEVRLWMETANLHNIIRKDTAFGTTLIIGRKIKK</sequence>
<name>X0TRN0_9ZZZZ</name>
<evidence type="ECO:0000256" key="2">
    <source>
        <dbReference type="ARBA" id="ARBA00022679"/>
    </source>
</evidence>
<keyword evidence="1" id="KW-0489">Methyltransferase</keyword>
<dbReference type="InterPro" id="IPR029063">
    <property type="entry name" value="SAM-dependent_MTases_sf"/>
</dbReference>
<dbReference type="AlphaFoldDB" id="X0TRN0"/>
<dbReference type="GO" id="GO:0008171">
    <property type="term" value="F:O-methyltransferase activity"/>
    <property type="evidence" value="ECO:0007669"/>
    <property type="project" value="InterPro"/>
</dbReference>
<dbReference type="InterPro" id="IPR016461">
    <property type="entry name" value="COMT-like"/>
</dbReference>
<proteinExistence type="predicted"/>
<dbReference type="PANTHER" id="PTHR43712">
    <property type="entry name" value="PUTATIVE (AFU_ORTHOLOGUE AFUA_4G14580)-RELATED"/>
    <property type="match status" value="1"/>
</dbReference>
<feature type="non-terminal residue" evidence="5">
    <location>
        <position position="1"/>
    </location>
</feature>
<keyword evidence="2" id="KW-0808">Transferase</keyword>
<evidence type="ECO:0000259" key="4">
    <source>
        <dbReference type="Pfam" id="PF00891"/>
    </source>
</evidence>
<dbReference type="Pfam" id="PF00891">
    <property type="entry name" value="Methyltransf_2"/>
    <property type="match status" value="1"/>
</dbReference>
<dbReference type="PROSITE" id="PS51683">
    <property type="entry name" value="SAM_OMT_II"/>
    <property type="match status" value="1"/>
</dbReference>
<accession>X0TRN0</accession>
<dbReference type="GO" id="GO:0032259">
    <property type="term" value="P:methylation"/>
    <property type="evidence" value="ECO:0007669"/>
    <property type="project" value="UniProtKB-KW"/>
</dbReference>
<organism evidence="5">
    <name type="scientific">marine sediment metagenome</name>
    <dbReference type="NCBI Taxonomy" id="412755"/>
    <lineage>
        <taxon>unclassified sequences</taxon>
        <taxon>metagenomes</taxon>
        <taxon>ecological metagenomes</taxon>
    </lineage>
</organism>
<feature type="domain" description="O-methyltransferase C-terminal" evidence="4">
    <location>
        <begin position="37"/>
        <end position="211"/>
    </location>
</feature>
<dbReference type="PANTHER" id="PTHR43712:SF2">
    <property type="entry name" value="O-METHYLTRANSFERASE CICE"/>
    <property type="match status" value="1"/>
</dbReference>
<evidence type="ECO:0000256" key="3">
    <source>
        <dbReference type="ARBA" id="ARBA00022691"/>
    </source>
</evidence>
<evidence type="ECO:0000256" key="1">
    <source>
        <dbReference type="ARBA" id="ARBA00022603"/>
    </source>
</evidence>
<comment type="caution">
    <text evidence="5">The sequence shown here is derived from an EMBL/GenBank/DDBJ whole genome shotgun (WGS) entry which is preliminary data.</text>
</comment>
<reference evidence="5" key="1">
    <citation type="journal article" date="2014" name="Front. Microbiol.">
        <title>High frequency of phylogenetically diverse reductive dehalogenase-homologous genes in deep subseafloor sedimentary metagenomes.</title>
        <authorList>
            <person name="Kawai M."/>
            <person name="Futagami T."/>
            <person name="Toyoda A."/>
            <person name="Takaki Y."/>
            <person name="Nishi S."/>
            <person name="Hori S."/>
            <person name="Arai W."/>
            <person name="Tsubouchi T."/>
            <person name="Morono Y."/>
            <person name="Uchiyama I."/>
            <person name="Ito T."/>
            <person name="Fujiyama A."/>
            <person name="Inagaki F."/>
            <person name="Takami H."/>
        </authorList>
    </citation>
    <scope>NUCLEOTIDE SEQUENCE</scope>
    <source>
        <strain evidence="5">Expedition CK06-06</strain>
    </source>
</reference>
<dbReference type="CDD" id="cd02440">
    <property type="entry name" value="AdoMet_MTases"/>
    <property type="match status" value="1"/>
</dbReference>
<dbReference type="InterPro" id="IPR001077">
    <property type="entry name" value="COMT_C"/>
</dbReference>
<dbReference type="Gene3D" id="3.40.50.150">
    <property type="entry name" value="Vaccinia Virus protein VP39"/>
    <property type="match status" value="1"/>
</dbReference>
<gene>
    <name evidence="5" type="ORF">S01H1_20795</name>
</gene>
<protein>
    <recommendedName>
        <fullName evidence="4">O-methyltransferase C-terminal domain-containing protein</fullName>
    </recommendedName>
</protein>
<keyword evidence="3" id="KW-0949">S-adenosyl-L-methionine</keyword>